<dbReference type="InParanoid" id="A0A6M4H3Z0"/>
<name>A0A6M4H3Z0_9PROT</name>
<gene>
    <name evidence="2" type="ORF">DSM104440_01093</name>
</gene>
<dbReference type="EMBL" id="CP053073">
    <property type="protein sequence ID" value="QJR14299.1"/>
    <property type="molecule type" value="Genomic_DNA"/>
</dbReference>
<evidence type="ECO:0000256" key="1">
    <source>
        <dbReference type="SAM" id="SignalP"/>
    </source>
</evidence>
<dbReference type="KEGG" id="upl:DSM104440_01093"/>
<protein>
    <submittedName>
        <fullName evidence="2">Uncharacterized protein</fullName>
    </submittedName>
</protein>
<dbReference type="Proteomes" id="UP000503096">
    <property type="component" value="Chromosome"/>
</dbReference>
<feature type="chain" id="PRO_5026975234" evidence="1">
    <location>
        <begin position="20"/>
        <end position="320"/>
    </location>
</feature>
<feature type="signal peptide" evidence="1">
    <location>
        <begin position="1"/>
        <end position="19"/>
    </location>
</feature>
<dbReference type="AlphaFoldDB" id="A0A6M4H3Z0"/>
<accession>A0A6M4H3Z0</accession>
<evidence type="ECO:0000313" key="2">
    <source>
        <dbReference type="EMBL" id="QJR14299.1"/>
    </source>
</evidence>
<keyword evidence="1" id="KW-0732">Signal</keyword>
<keyword evidence="3" id="KW-1185">Reference proteome</keyword>
<sequence>MRTTWIFAVLAALPATAFAQDFKSWVEAQGLETTETKAAGDFEVGLVRTKGTKELERVVVFTKGKPAWQSGPKDLPEDVKKIHIHAFGSDLDGDGGPELHFSTFSGGAHCCTTHYVYKVKPQVKRLAVYPANNVGGGDFLEVPGRKTPIMVTADDSSATLFAPYANSYFPAMILEVSPKGRFQFAADLMRSKLPGQPPPVCAQPAAIANPWLKQRCDEYQSARRNARIGEIKAKLAEIKQGRSSQQLGWDDYYGTGVLAAVSAELNRYAYTGHSAAGLNWLEGIWPGNDAVKLKMLANLKQSWAKSAFAEDLKGLVSDYK</sequence>
<organism evidence="2 3">
    <name type="scientific">Usitatibacter palustris</name>
    <dbReference type="NCBI Taxonomy" id="2732487"/>
    <lineage>
        <taxon>Bacteria</taxon>
        <taxon>Pseudomonadati</taxon>
        <taxon>Pseudomonadota</taxon>
        <taxon>Betaproteobacteria</taxon>
        <taxon>Nitrosomonadales</taxon>
        <taxon>Usitatibacteraceae</taxon>
        <taxon>Usitatibacter</taxon>
    </lineage>
</organism>
<reference evidence="2 3" key="1">
    <citation type="submission" date="2020-04" db="EMBL/GenBank/DDBJ databases">
        <title>Usitatibacter rugosus gen. nov., sp. nov. and Usitatibacter palustris sp. nov., novel members of Usitatibacteraceae fam. nov. within the order Nitrosomonadales isolated from soil.</title>
        <authorList>
            <person name="Huber K.J."/>
            <person name="Neumann-Schaal M."/>
            <person name="Geppert A."/>
            <person name="Luckner M."/>
            <person name="Wanner G."/>
            <person name="Overmann J."/>
        </authorList>
    </citation>
    <scope>NUCLEOTIDE SEQUENCE [LARGE SCALE GENOMIC DNA]</scope>
    <source>
        <strain evidence="2 3">Swamp67</strain>
    </source>
</reference>
<evidence type="ECO:0000313" key="3">
    <source>
        <dbReference type="Proteomes" id="UP000503096"/>
    </source>
</evidence>
<proteinExistence type="predicted"/>
<dbReference type="RefSeq" id="WP_171161069.1">
    <property type="nucleotide sequence ID" value="NZ_CP053073.1"/>
</dbReference>